<evidence type="ECO:0000256" key="1">
    <source>
        <dbReference type="SAM" id="MobiDB-lite"/>
    </source>
</evidence>
<proteinExistence type="predicted"/>
<dbReference type="PANTHER" id="PTHR34461">
    <property type="entry name" value="EXPRESSED PROTEIN"/>
    <property type="match status" value="1"/>
</dbReference>
<dbReference type="OrthoDB" id="775914at2759"/>
<dbReference type="KEGG" id="aprc:113850882"/>
<organism evidence="2 3">
    <name type="scientific">Abrus precatorius</name>
    <name type="common">Indian licorice</name>
    <name type="synonym">Glycine abrus</name>
    <dbReference type="NCBI Taxonomy" id="3816"/>
    <lineage>
        <taxon>Eukaryota</taxon>
        <taxon>Viridiplantae</taxon>
        <taxon>Streptophyta</taxon>
        <taxon>Embryophyta</taxon>
        <taxon>Tracheophyta</taxon>
        <taxon>Spermatophyta</taxon>
        <taxon>Magnoliopsida</taxon>
        <taxon>eudicotyledons</taxon>
        <taxon>Gunneridae</taxon>
        <taxon>Pentapetalae</taxon>
        <taxon>rosids</taxon>
        <taxon>fabids</taxon>
        <taxon>Fabales</taxon>
        <taxon>Fabaceae</taxon>
        <taxon>Papilionoideae</taxon>
        <taxon>50 kb inversion clade</taxon>
        <taxon>NPAAA clade</taxon>
        <taxon>indigoferoid/millettioid clade</taxon>
        <taxon>Abreae</taxon>
        <taxon>Abrus</taxon>
    </lineage>
</organism>
<dbReference type="RefSeq" id="XP_027337208.1">
    <property type="nucleotide sequence ID" value="XM_027481407.1"/>
</dbReference>
<reference evidence="2" key="1">
    <citation type="journal article" date="2019" name="Toxins">
        <title>Detection of Abrin-Like and Prepropulchellin-Like Toxin Genes and Transcripts Using Whole Genome Sequencing and Full-Length Transcript Sequencing of Abrus precatorius.</title>
        <authorList>
            <person name="Hovde B.T."/>
            <person name="Daligault H.E."/>
            <person name="Hanschen E.R."/>
            <person name="Kunde Y.A."/>
            <person name="Johnson M.B."/>
            <person name="Starkenburg S.R."/>
            <person name="Johnson S.L."/>
        </authorList>
    </citation>
    <scope>NUCLEOTIDE SEQUENCE [LARGE SCALE GENOMIC DNA]</scope>
</reference>
<evidence type="ECO:0000313" key="2">
    <source>
        <dbReference type="Proteomes" id="UP000694853"/>
    </source>
</evidence>
<feature type="compositionally biased region" description="Basic and acidic residues" evidence="1">
    <location>
        <begin position="436"/>
        <end position="445"/>
    </location>
</feature>
<accession>A0A8B8K2G3</accession>
<protein>
    <submittedName>
        <fullName evidence="3">Uncharacterized protein LOC113850882</fullName>
    </submittedName>
</protein>
<evidence type="ECO:0000313" key="3">
    <source>
        <dbReference type="RefSeq" id="XP_027337208.1"/>
    </source>
</evidence>
<gene>
    <name evidence="3" type="primary">LOC113850882</name>
</gene>
<keyword evidence="2" id="KW-1185">Reference proteome</keyword>
<sequence>MELRCGGHLHFIQAIKGGVVTKVPNVAHGRPKLLFKDVKDIYDGFVFHNNEVKAERSCFEVIEERTVKIEPDVSACDANDGGDQRINNLDGDSFDDYTLKQIKECCQTRKRKHAQGLNSSKRKFKIEDSSSLEDCRKEQMAADDSDFMETLSSWKSKLSKNMKAKKKKCMKDPISTSTEEIMLVVKSEETQNGQEFPTSSEEILNGQEIPSYSEQIQNSHVIPSSGGHSTALVEVKSEVPEPDCFGRPYDYSVIKGKEEAGITYKWNLENELNYERQRCVDLIPLRIVRPSSMEIVISNSQLSGDQNSNFPAIEFESEESTIHSDHYFISPQVISLVEDCNSDIDDNQLDGDIDAPVSLPNVTTHKNLDYIDLDCRDDNTILDDCRKDEFTTGAEDQVKLSSTIEHGSNPDECLVCHSNYSPEYEKHSFASVNDDDEKKHLRETNDELTLDEQDGSSKLHRPERLLSTRKAISPSSQERLCKAMDSVDLNHRNYSKCRGKLYFTEQTTKKNGKAEELDDTARAQFTDNRNKISVNPRTFKRVSHPKGLSKIHSSRLATRQGCSTVQSCSKSAIAFTQQQMHDVECLAVKLTKELKSMKDIVDDMLRSEFCLNTSLRHKVNEARMAVKNATRAEEAAKRCLSFMARDCSRFCKIMKLADDVPPPQDVVRKERKKNCIC</sequence>
<dbReference type="AlphaFoldDB" id="A0A8B8K2G3"/>
<feature type="region of interest" description="Disordered" evidence="1">
    <location>
        <begin position="429"/>
        <end position="457"/>
    </location>
</feature>
<reference evidence="3" key="2">
    <citation type="submission" date="2025-08" db="UniProtKB">
        <authorList>
            <consortium name="RefSeq"/>
        </authorList>
    </citation>
    <scope>IDENTIFICATION</scope>
    <source>
        <tissue evidence="3">Young leaves</tissue>
    </source>
</reference>
<dbReference type="Proteomes" id="UP000694853">
    <property type="component" value="Unplaced"/>
</dbReference>
<dbReference type="GeneID" id="113850882"/>
<name>A0A8B8K2G3_ABRPR</name>
<dbReference type="PANTHER" id="PTHR34461:SF2">
    <property type="entry name" value="EXPRESSED PROTEIN"/>
    <property type="match status" value="1"/>
</dbReference>